<keyword evidence="13" id="KW-1185">Reference proteome</keyword>
<comment type="similarity">
    <text evidence="10">Belongs to the P-Pant transferase superfamily. AcpS family.</text>
</comment>
<dbReference type="SUPFAM" id="SSF56214">
    <property type="entry name" value="4'-phosphopantetheinyl transferase"/>
    <property type="match status" value="1"/>
</dbReference>
<dbReference type="GO" id="GO:0005737">
    <property type="term" value="C:cytoplasm"/>
    <property type="evidence" value="ECO:0007669"/>
    <property type="project" value="UniProtKB-SubCell"/>
</dbReference>
<dbReference type="GO" id="GO:0006633">
    <property type="term" value="P:fatty acid biosynthetic process"/>
    <property type="evidence" value="ECO:0007669"/>
    <property type="project" value="UniProtKB-UniRule"/>
</dbReference>
<dbReference type="Pfam" id="PF01648">
    <property type="entry name" value="ACPS"/>
    <property type="match status" value="1"/>
</dbReference>
<evidence type="ECO:0000256" key="5">
    <source>
        <dbReference type="ARBA" id="ARBA00022842"/>
    </source>
</evidence>
<dbReference type="InterPro" id="IPR008278">
    <property type="entry name" value="4-PPantetheinyl_Trfase_dom"/>
</dbReference>
<evidence type="ECO:0000256" key="4">
    <source>
        <dbReference type="ARBA" id="ARBA00022832"/>
    </source>
</evidence>
<evidence type="ECO:0000313" key="13">
    <source>
        <dbReference type="Proteomes" id="UP000202259"/>
    </source>
</evidence>
<evidence type="ECO:0000256" key="3">
    <source>
        <dbReference type="ARBA" id="ARBA00022723"/>
    </source>
</evidence>
<gene>
    <name evidence="10 12" type="primary">acpS</name>
    <name evidence="12" type="ORF">B5D82_11995</name>
</gene>
<evidence type="ECO:0000256" key="10">
    <source>
        <dbReference type="HAMAP-Rule" id="MF_00101"/>
    </source>
</evidence>
<dbReference type="EMBL" id="CP020465">
    <property type="protein sequence ID" value="ASP48426.1"/>
    <property type="molecule type" value="Genomic_DNA"/>
</dbReference>
<evidence type="ECO:0000256" key="1">
    <source>
        <dbReference type="ARBA" id="ARBA00022516"/>
    </source>
</evidence>
<dbReference type="InterPro" id="IPR002582">
    <property type="entry name" value="ACPS"/>
</dbReference>
<feature type="binding site" evidence="10">
    <location>
        <position position="9"/>
    </location>
    <ligand>
        <name>Mg(2+)</name>
        <dbReference type="ChEBI" id="CHEBI:18420"/>
    </ligand>
</feature>
<dbReference type="OrthoDB" id="517356at2"/>
<comment type="cofactor">
    <cofactor evidence="10">
        <name>Mg(2+)</name>
        <dbReference type="ChEBI" id="CHEBI:18420"/>
    </cofactor>
</comment>
<keyword evidence="6 10" id="KW-0443">Lipid metabolism</keyword>
<evidence type="ECO:0000256" key="6">
    <source>
        <dbReference type="ARBA" id="ARBA00023098"/>
    </source>
</evidence>
<proteinExistence type="inferred from homology"/>
<reference evidence="12 13" key="1">
    <citation type="submission" date="2017-08" db="EMBL/GenBank/DDBJ databases">
        <title>Complete genome of Colwellia sp. NB097-1, a psychrophile bacterium ioslated from Bering Sea.</title>
        <authorList>
            <person name="Chen X."/>
        </authorList>
    </citation>
    <scope>NUCLEOTIDE SEQUENCE [LARGE SCALE GENOMIC DNA]</scope>
    <source>
        <strain evidence="12 13">NB097-1</strain>
    </source>
</reference>
<dbReference type="FunFam" id="3.90.470.20:FF:000001">
    <property type="entry name" value="Holo-[acyl-carrier-protein] synthase"/>
    <property type="match status" value="1"/>
</dbReference>
<dbReference type="InterPro" id="IPR037143">
    <property type="entry name" value="4-PPantetheinyl_Trfase_dom_sf"/>
</dbReference>
<dbReference type="GO" id="GO:0000287">
    <property type="term" value="F:magnesium ion binding"/>
    <property type="evidence" value="ECO:0007669"/>
    <property type="project" value="UniProtKB-UniRule"/>
</dbReference>
<keyword evidence="3 10" id="KW-0479">Metal-binding</keyword>
<evidence type="ECO:0000256" key="9">
    <source>
        <dbReference type="ARBA" id="ARBA00054726"/>
    </source>
</evidence>
<dbReference type="KEGG" id="cber:B5D82_11995"/>
<keyword evidence="10" id="KW-0963">Cytoplasm</keyword>
<keyword evidence="4 10" id="KW-0276">Fatty acid metabolism</keyword>
<evidence type="ECO:0000256" key="8">
    <source>
        <dbReference type="ARBA" id="ARBA00050875"/>
    </source>
</evidence>
<keyword evidence="1 10" id="KW-0444">Lipid biosynthesis</keyword>
<keyword evidence="7 10" id="KW-0275">Fatty acid biosynthesis</keyword>
<sequence>MSVVGIGTDIVDIRRIAKMSENAQQRLAKRVLTTQEYQHYLTLKQPERFLAKRWAGKEAAAKALGTGIANGVSFQHFDIVSLVSGQPTLVLSSRALTLAESLGANTWHISLSDEVKYATAFVILSK</sequence>
<dbReference type="EC" id="2.7.8.7" evidence="10"/>
<dbReference type="NCBIfam" id="TIGR00516">
    <property type="entry name" value="acpS"/>
    <property type="match status" value="1"/>
</dbReference>
<dbReference type="NCBIfam" id="TIGR00556">
    <property type="entry name" value="pantethn_trn"/>
    <property type="match status" value="1"/>
</dbReference>
<comment type="function">
    <text evidence="10">Transfers the 4'-phosphopantetheine moiety from coenzyme A to a Ser of acyl-carrier-protein.</text>
</comment>
<comment type="catalytic activity">
    <reaction evidence="8 10">
        <text>apo-[ACP] + CoA = holo-[ACP] + adenosine 3',5'-bisphosphate + H(+)</text>
        <dbReference type="Rhea" id="RHEA:12068"/>
        <dbReference type="Rhea" id="RHEA-COMP:9685"/>
        <dbReference type="Rhea" id="RHEA-COMP:9690"/>
        <dbReference type="ChEBI" id="CHEBI:15378"/>
        <dbReference type="ChEBI" id="CHEBI:29999"/>
        <dbReference type="ChEBI" id="CHEBI:57287"/>
        <dbReference type="ChEBI" id="CHEBI:58343"/>
        <dbReference type="ChEBI" id="CHEBI:64479"/>
        <dbReference type="EC" id="2.7.8.7"/>
    </reaction>
</comment>
<accession>A0A222G954</accession>
<evidence type="ECO:0000256" key="2">
    <source>
        <dbReference type="ARBA" id="ARBA00022679"/>
    </source>
</evidence>
<dbReference type="Gene3D" id="3.90.470.20">
    <property type="entry name" value="4'-phosphopantetheinyl transferase domain"/>
    <property type="match status" value="1"/>
</dbReference>
<name>A0A222G954_9GAMM</name>
<dbReference type="Proteomes" id="UP000202259">
    <property type="component" value="Chromosome"/>
</dbReference>
<keyword evidence="2 10" id="KW-0808">Transferase</keyword>
<dbReference type="InterPro" id="IPR004568">
    <property type="entry name" value="Ppantetheine-prot_Trfase_dom"/>
</dbReference>
<dbReference type="RefSeq" id="WP_081151814.1">
    <property type="nucleotide sequence ID" value="NZ_CP020465.1"/>
</dbReference>
<dbReference type="HAMAP" id="MF_00101">
    <property type="entry name" value="AcpS"/>
    <property type="match status" value="1"/>
</dbReference>
<comment type="function">
    <text evidence="9">Transfers the 4'-phosphopantetheine moiety from coenzyme A to the 'Ser-36' of acyl-carrier-protein.</text>
</comment>
<evidence type="ECO:0000313" key="12">
    <source>
        <dbReference type="EMBL" id="ASP48426.1"/>
    </source>
</evidence>
<evidence type="ECO:0000259" key="11">
    <source>
        <dbReference type="Pfam" id="PF01648"/>
    </source>
</evidence>
<feature type="binding site" evidence="10">
    <location>
        <position position="58"/>
    </location>
    <ligand>
        <name>Mg(2+)</name>
        <dbReference type="ChEBI" id="CHEBI:18420"/>
    </ligand>
</feature>
<protein>
    <recommendedName>
        <fullName evidence="10">Holo-[acyl-carrier-protein] synthase</fullName>
        <shortName evidence="10">Holo-ACP synthase</shortName>
        <ecNumber evidence="10">2.7.8.7</ecNumber>
    </recommendedName>
    <alternativeName>
        <fullName evidence="10">4'-phosphopantetheinyl transferase AcpS</fullName>
    </alternativeName>
</protein>
<feature type="domain" description="4'-phosphopantetheinyl transferase" evidence="11">
    <location>
        <begin position="5"/>
        <end position="104"/>
    </location>
</feature>
<keyword evidence="5 10" id="KW-0460">Magnesium</keyword>
<dbReference type="GO" id="GO:0008897">
    <property type="term" value="F:holo-[acyl-carrier-protein] synthase activity"/>
    <property type="evidence" value="ECO:0007669"/>
    <property type="project" value="UniProtKB-UniRule"/>
</dbReference>
<dbReference type="AlphaFoldDB" id="A0A222G954"/>
<organism evidence="12 13">
    <name type="scientific">Cognaticolwellia beringensis</name>
    <dbReference type="NCBI Taxonomy" id="1967665"/>
    <lineage>
        <taxon>Bacteria</taxon>
        <taxon>Pseudomonadati</taxon>
        <taxon>Pseudomonadota</taxon>
        <taxon>Gammaproteobacteria</taxon>
        <taxon>Alteromonadales</taxon>
        <taxon>Colwelliaceae</taxon>
        <taxon>Cognaticolwellia</taxon>
    </lineage>
</organism>
<evidence type="ECO:0000256" key="7">
    <source>
        <dbReference type="ARBA" id="ARBA00023160"/>
    </source>
</evidence>
<comment type="subcellular location">
    <subcellularLocation>
        <location evidence="10">Cytoplasm</location>
    </subcellularLocation>
</comment>